<sequence length="36" mass="4019">MTRESKLLILHKRAALLVMTRIGNEKKGGPGWRGLS</sequence>
<reference evidence="1" key="1">
    <citation type="submission" date="2018-02" db="EMBL/GenBank/DDBJ databases">
        <title>Rhizophora mucronata_Transcriptome.</title>
        <authorList>
            <person name="Meera S.P."/>
            <person name="Sreeshan A."/>
            <person name="Augustine A."/>
        </authorList>
    </citation>
    <scope>NUCLEOTIDE SEQUENCE</scope>
    <source>
        <tissue evidence="1">Leaf</tissue>
    </source>
</reference>
<dbReference type="AlphaFoldDB" id="A0A2P2N1K2"/>
<evidence type="ECO:0000313" key="1">
    <source>
        <dbReference type="EMBL" id="MBX36354.1"/>
    </source>
</evidence>
<proteinExistence type="predicted"/>
<dbReference type="EMBL" id="GGEC01055870">
    <property type="protein sequence ID" value="MBX36354.1"/>
    <property type="molecule type" value="Transcribed_RNA"/>
</dbReference>
<name>A0A2P2N1K2_RHIMU</name>
<protein>
    <submittedName>
        <fullName evidence="1">Uncharacterized protein</fullName>
    </submittedName>
</protein>
<accession>A0A2P2N1K2</accession>
<organism evidence="1">
    <name type="scientific">Rhizophora mucronata</name>
    <name type="common">Asiatic mangrove</name>
    <dbReference type="NCBI Taxonomy" id="61149"/>
    <lineage>
        <taxon>Eukaryota</taxon>
        <taxon>Viridiplantae</taxon>
        <taxon>Streptophyta</taxon>
        <taxon>Embryophyta</taxon>
        <taxon>Tracheophyta</taxon>
        <taxon>Spermatophyta</taxon>
        <taxon>Magnoliopsida</taxon>
        <taxon>eudicotyledons</taxon>
        <taxon>Gunneridae</taxon>
        <taxon>Pentapetalae</taxon>
        <taxon>rosids</taxon>
        <taxon>fabids</taxon>
        <taxon>Malpighiales</taxon>
        <taxon>Rhizophoraceae</taxon>
        <taxon>Rhizophora</taxon>
    </lineage>
</organism>